<feature type="coiled-coil region" evidence="1">
    <location>
        <begin position="1"/>
        <end position="48"/>
    </location>
</feature>
<sequence>IAELEQTVKEKDELMARIVELEQYKSDTVNLKTENIELRNRIAKLEQKQLQDIKSLVNTAPTEIESSSQPEVGSSETLKFPNPCSYNIGTLLKEVKNIESNFILIRGKQNIQK</sequence>
<evidence type="ECO:0000313" key="2">
    <source>
        <dbReference type="EMBL" id="CAG8679549.1"/>
    </source>
</evidence>
<keyword evidence="3" id="KW-1185">Reference proteome</keyword>
<accession>A0A9N9EJK7</accession>
<protein>
    <submittedName>
        <fullName evidence="2">8230_t:CDS:1</fullName>
    </submittedName>
</protein>
<dbReference type="OrthoDB" id="2441307at2759"/>
<comment type="caution">
    <text evidence="2">The sequence shown here is derived from an EMBL/GenBank/DDBJ whole genome shotgun (WGS) entry which is preliminary data.</text>
</comment>
<reference evidence="2" key="1">
    <citation type="submission" date="2021-06" db="EMBL/GenBank/DDBJ databases">
        <authorList>
            <person name="Kallberg Y."/>
            <person name="Tangrot J."/>
            <person name="Rosling A."/>
        </authorList>
    </citation>
    <scope>NUCLEOTIDE SEQUENCE</scope>
    <source>
        <strain evidence="2">IN212</strain>
    </source>
</reference>
<gene>
    <name evidence="2" type="ORF">RFULGI_LOCUS9559</name>
</gene>
<proteinExistence type="predicted"/>
<feature type="non-terminal residue" evidence="2">
    <location>
        <position position="113"/>
    </location>
</feature>
<organism evidence="2 3">
    <name type="scientific">Racocetra fulgida</name>
    <dbReference type="NCBI Taxonomy" id="60492"/>
    <lineage>
        <taxon>Eukaryota</taxon>
        <taxon>Fungi</taxon>
        <taxon>Fungi incertae sedis</taxon>
        <taxon>Mucoromycota</taxon>
        <taxon>Glomeromycotina</taxon>
        <taxon>Glomeromycetes</taxon>
        <taxon>Diversisporales</taxon>
        <taxon>Gigasporaceae</taxon>
        <taxon>Racocetra</taxon>
    </lineage>
</organism>
<dbReference type="Proteomes" id="UP000789396">
    <property type="component" value="Unassembled WGS sequence"/>
</dbReference>
<dbReference type="AlphaFoldDB" id="A0A9N9EJK7"/>
<dbReference type="EMBL" id="CAJVPZ010017287">
    <property type="protein sequence ID" value="CAG8679549.1"/>
    <property type="molecule type" value="Genomic_DNA"/>
</dbReference>
<evidence type="ECO:0000313" key="3">
    <source>
        <dbReference type="Proteomes" id="UP000789396"/>
    </source>
</evidence>
<name>A0A9N9EJK7_9GLOM</name>
<keyword evidence="1" id="KW-0175">Coiled coil</keyword>
<evidence type="ECO:0000256" key="1">
    <source>
        <dbReference type="SAM" id="Coils"/>
    </source>
</evidence>